<organism evidence="6 7">
    <name type="scientific">Kocuria coralli</name>
    <dbReference type="NCBI Taxonomy" id="1461025"/>
    <lineage>
        <taxon>Bacteria</taxon>
        <taxon>Bacillati</taxon>
        <taxon>Actinomycetota</taxon>
        <taxon>Actinomycetes</taxon>
        <taxon>Micrococcales</taxon>
        <taxon>Micrococcaceae</taxon>
        <taxon>Kocuria</taxon>
    </lineage>
</organism>
<evidence type="ECO:0000256" key="3">
    <source>
        <dbReference type="ARBA" id="ARBA00023163"/>
    </source>
</evidence>
<keyword evidence="3" id="KW-0804">Transcription</keyword>
<dbReference type="Gene3D" id="1.10.10.60">
    <property type="entry name" value="Homeodomain-like"/>
    <property type="match status" value="1"/>
</dbReference>
<accession>A0A5J5KY83</accession>
<dbReference type="InterPro" id="IPR018062">
    <property type="entry name" value="HTH_AraC-typ_CS"/>
</dbReference>
<dbReference type="Pfam" id="PF12833">
    <property type="entry name" value="HTH_18"/>
    <property type="match status" value="1"/>
</dbReference>
<dbReference type="Proteomes" id="UP000325957">
    <property type="component" value="Unassembled WGS sequence"/>
</dbReference>
<comment type="caution">
    <text evidence="6">The sequence shown here is derived from an EMBL/GenBank/DDBJ whole genome shotgun (WGS) entry which is preliminary data.</text>
</comment>
<dbReference type="InterPro" id="IPR018060">
    <property type="entry name" value="HTH_AraC"/>
</dbReference>
<dbReference type="PROSITE" id="PS01124">
    <property type="entry name" value="HTH_ARAC_FAMILY_2"/>
    <property type="match status" value="1"/>
</dbReference>
<dbReference type="InterPro" id="IPR009057">
    <property type="entry name" value="Homeodomain-like_sf"/>
</dbReference>
<gene>
    <name evidence="6" type="ORF">FCK90_05530</name>
</gene>
<reference evidence="6 7" key="1">
    <citation type="submission" date="2019-05" db="EMBL/GenBank/DDBJ databases">
        <title>Kocuria coralli sp. nov., a novel actinobacterium isolated from coral reef seawater.</title>
        <authorList>
            <person name="Li J."/>
        </authorList>
    </citation>
    <scope>NUCLEOTIDE SEQUENCE [LARGE SCALE GENOMIC DNA]</scope>
    <source>
        <strain evidence="6 7">SCSIO 13007</strain>
    </source>
</reference>
<dbReference type="RefSeq" id="WP_158033304.1">
    <property type="nucleotide sequence ID" value="NZ_ML708614.1"/>
</dbReference>
<dbReference type="InterPro" id="IPR046532">
    <property type="entry name" value="DUF6597"/>
</dbReference>
<feature type="domain" description="HTH araC/xylS-type" evidence="5">
    <location>
        <begin position="185"/>
        <end position="287"/>
    </location>
</feature>
<evidence type="ECO:0000256" key="2">
    <source>
        <dbReference type="ARBA" id="ARBA00023125"/>
    </source>
</evidence>
<dbReference type="AlphaFoldDB" id="A0A5J5KY83"/>
<evidence type="ECO:0000313" key="6">
    <source>
        <dbReference type="EMBL" id="KAA9394633.1"/>
    </source>
</evidence>
<dbReference type="InterPro" id="IPR050204">
    <property type="entry name" value="AraC_XylS_family_regulators"/>
</dbReference>
<dbReference type="GO" id="GO:0043565">
    <property type="term" value="F:sequence-specific DNA binding"/>
    <property type="evidence" value="ECO:0007669"/>
    <property type="project" value="InterPro"/>
</dbReference>
<dbReference type="PROSITE" id="PS00041">
    <property type="entry name" value="HTH_ARAC_FAMILY_1"/>
    <property type="match status" value="1"/>
</dbReference>
<dbReference type="SUPFAM" id="SSF46689">
    <property type="entry name" value="Homeodomain-like"/>
    <property type="match status" value="1"/>
</dbReference>
<protein>
    <submittedName>
        <fullName evidence="6">Helix-turn-helix transcriptional regulator</fullName>
    </submittedName>
</protein>
<keyword evidence="2" id="KW-0238">DNA-binding</keyword>
<evidence type="ECO:0000259" key="5">
    <source>
        <dbReference type="PROSITE" id="PS01124"/>
    </source>
</evidence>
<sequence>MAGPAGPAGPSDGRGVLYPARLPSFHREQAPAELAGLVRWFWLPSWNLAPGRVSRQEVLPFPASNLVVGPDGVSLSGPTTRASHRDLRGSGWVLGALLRPAGIASLLRDPGALRDAETPFEAPELHRTVTAAMRRADNGEGRGDDGDDEHGDSGTGPDAEKTGDRAIRAYSEWAARHLAPPDEGGALANAMEDLIAGDRTIVRIDQVADSLGISVRGVQRLARRYVGLTPLAVIRRYRLQEAAQRLREDPSLTIAQVAADLGYADHAHLSADFRRVLGIAPHAYRSASGHS</sequence>
<dbReference type="Pfam" id="PF20240">
    <property type="entry name" value="DUF6597"/>
    <property type="match status" value="1"/>
</dbReference>
<proteinExistence type="predicted"/>
<name>A0A5J5KY83_9MICC</name>
<evidence type="ECO:0000313" key="7">
    <source>
        <dbReference type="Proteomes" id="UP000325957"/>
    </source>
</evidence>
<evidence type="ECO:0000256" key="1">
    <source>
        <dbReference type="ARBA" id="ARBA00023015"/>
    </source>
</evidence>
<evidence type="ECO:0000256" key="4">
    <source>
        <dbReference type="SAM" id="MobiDB-lite"/>
    </source>
</evidence>
<dbReference type="SMART" id="SM00342">
    <property type="entry name" value="HTH_ARAC"/>
    <property type="match status" value="1"/>
</dbReference>
<dbReference type="GO" id="GO:0003700">
    <property type="term" value="F:DNA-binding transcription factor activity"/>
    <property type="evidence" value="ECO:0007669"/>
    <property type="project" value="InterPro"/>
</dbReference>
<keyword evidence="1" id="KW-0805">Transcription regulation</keyword>
<dbReference type="EMBL" id="SZWF01000005">
    <property type="protein sequence ID" value="KAA9394633.1"/>
    <property type="molecule type" value="Genomic_DNA"/>
</dbReference>
<feature type="compositionally biased region" description="Basic and acidic residues" evidence="4">
    <location>
        <begin position="134"/>
        <end position="144"/>
    </location>
</feature>
<feature type="region of interest" description="Disordered" evidence="4">
    <location>
        <begin position="134"/>
        <end position="164"/>
    </location>
</feature>
<dbReference type="PANTHER" id="PTHR46796">
    <property type="entry name" value="HTH-TYPE TRANSCRIPTIONAL ACTIVATOR RHAS-RELATED"/>
    <property type="match status" value="1"/>
</dbReference>
<keyword evidence="7" id="KW-1185">Reference proteome</keyword>
<dbReference type="OrthoDB" id="2559672at2"/>